<evidence type="ECO:0000256" key="1">
    <source>
        <dbReference type="ARBA" id="ARBA00009673"/>
    </source>
</evidence>
<reference evidence="6 7" key="1">
    <citation type="submission" date="2016-09" db="EMBL/GenBank/DDBJ databases">
        <title>Extensive genetic diversity and differential bi-allelic expression allows diatom success in the polar Southern Ocean.</title>
        <authorList>
            <consortium name="DOE Joint Genome Institute"/>
            <person name="Mock T."/>
            <person name="Otillar R.P."/>
            <person name="Strauss J."/>
            <person name="Dupont C."/>
            <person name="Frickenhaus S."/>
            <person name="Maumus F."/>
            <person name="Mcmullan M."/>
            <person name="Sanges R."/>
            <person name="Schmutz J."/>
            <person name="Toseland A."/>
            <person name="Valas R."/>
            <person name="Veluchamy A."/>
            <person name="Ward B.J."/>
            <person name="Allen A."/>
            <person name="Barry K."/>
            <person name="Falciatore A."/>
            <person name="Ferrante M."/>
            <person name="Fortunato A.E."/>
            <person name="Gloeckner G."/>
            <person name="Gruber A."/>
            <person name="Hipkin R."/>
            <person name="Janech M."/>
            <person name="Kroth P."/>
            <person name="Leese F."/>
            <person name="Lindquist E."/>
            <person name="Lyon B.R."/>
            <person name="Martin J."/>
            <person name="Mayer C."/>
            <person name="Parker M."/>
            <person name="Quesneville H."/>
            <person name="Raymond J."/>
            <person name="Uhlig C."/>
            <person name="Valentin K.U."/>
            <person name="Worden A.Z."/>
            <person name="Armbrust E.V."/>
            <person name="Bowler C."/>
            <person name="Green B."/>
            <person name="Moulton V."/>
            <person name="Van Oosterhout C."/>
            <person name="Grigoriev I."/>
        </authorList>
    </citation>
    <scope>NUCLEOTIDE SEQUENCE [LARGE SCALE GENOMIC DNA]</scope>
    <source>
        <strain evidence="6 7">CCMP1102</strain>
    </source>
</reference>
<comment type="catalytic activity">
    <reaction evidence="4">
        <text>a D-aminoacyl-tRNA + H2O = a tRNA + a D-alpha-amino acid + H(+)</text>
        <dbReference type="Rhea" id="RHEA:13953"/>
        <dbReference type="Rhea" id="RHEA-COMP:10123"/>
        <dbReference type="Rhea" id="RHEA-COMP:10124"/>
        <dbReference type="ChEBI" id="CHEBI:15377"/>
        <dbReference type="ChEBI" id="CHEBI:15378"/>
        <dbReference type="ChEBI" id="CHEBI:59871"/>
        <dbReference type="ChEBI" id="CHEBI:78442"/>
        <dbReference type="ChEBI" id="CHEBI:79333"/>
        <dbReference type="EC" id="3.1.1.96"/>
    </reaction>
</comment>
<name>A0A1E7FXH1_9STRA</name>
<dbReference type="Gene3D" id="3.50.80.10">
    <property type="entry name" value="D-tyrosyl-tRNA(Tyr) deacylase"/>
    <property type="match status" value="1"/>
</dbReference>
<comment type="subcellular location">
    <subcellularLocation>
        <location evidence="5">Cytoplasm</location>
    </subcellularLocation>
</comment>
<organism evidence="6 7">
    <name type="scientific">Fragilariopsis cylindrus CCMP1102</name>
    <dbReference type="NCBI Taxonomy" id="635003"/>
    <lineage>
        <taxon>Eukaryota</taxon>
        <taxon>Sar</taxon>
        <taxon>Stramenopiles</taxon>
        <taxon>Ochrophyta</taxon>
        <taxon>Bacillariophyta</taxon>
        <taxon>Bacillariophyceae</taxon>
        <taxon>Bacillariophycidae</taxon>
        <taxon>Bacillariales</taxon>
        <taxon>Bacillariaceae</taxon>
        <taxon>Fragilariopsis</taxon>
    </lineage>
</organism>
<dbReference type="Proteomes" id="UP000095751">
    <property type="component" value="Unassembled WGS sequence"/>
</dbReference>
<evidence type="ECO:0000256" key="5">
    <source>
        <dbReference type="RuleBase" id="RU003470"/>
    </source>
</evidence>
<keyword evidence="5" id="KW-0378">Hydrolase</keyword>
<dbReference type="InterPro" id="IPR003732">
    <property type="entry name" value="Daa-tRNA_deacyls_DTD"/>
</dbReference>
<evidence type="ECO:0000313" key="7">
    <source>
        <dbReference type="Proteomes" id="UP000095751"/>
    </source>
</evidence>
<dbReference type="FunFam" id="3.50.80.10:FF:000001">
    <property type="entry name" value="D-aminoacyl-tRNA deacylase"/>
    <property type="match status" value="1"/>
</dbReference>
<evidence type="ECO:0000256" key="2">
    <source>
        <dbReference type="ARBA" id="ARBA00013056"/>
    </source>
</evidence>
<dbReference type="NCBIfam" id="TIGR00256">
    <property type="entry name" value="D-aminoacyl-tRNA deacylase"/>
    <property type="match status" value="1"/>
</dbReference>
<evidence type="ECO:0000256" key="4">
    <source>
        <dbReference type="ARBA" id="ARBA00048018"/>
    </source>
</evidence>
<dbReference type="EMBL" id="KV784353">
    <property type="protein sequence ID" value="OEU22835.1"/>
    <property type="molecule type" value="Genomic_DNA"/>
</dbReference>
<dbReference type="InParanoid" id="A0A1E7FXH1"/>
<protein>
    <recommendedName>
        <fullName evidence="2 5">D-aminoacyl-tRNA deacylase</fullName>
        <ecNumber evidence="2 5">3.1.1.96</ecNumber>
    </recommendedName>
</protein>
<dbReference type="PANTHER" id="PTHR10472:SF5">
    <property type="entry name" value="D-AMINOACYL-TRNA DEACYLASE 1"/>
    <property type="match status" value="1"/>
</dbReference>
<dbReference type="GO" id="GO:0106026">
    <property type="term" value="F:Gly-tRNA(Ala) deacylase activity"/>
    <property type="evidence" value="ECO:0007669"/>
    <property type="project" value="RHEA"/>
</dbReference>
<dbReference type="PANTHER" id="PTHR10472">
    <property type="entry name" value="D-TYROSYL-TRNA TYR DEACYLASE"/>
    <property type="match status" value="1"/>
</dbReference>
<dbReference type="AlphaFoldDB" id="A0A1E7FXH1"/>
<evidence type="ECO:0000256" key="3">
    <source>
        <dbReference type="ARBA" id="ARBA00047676"/>
    </source>
</evidence>
<dbReference type="OrthoDB" id="275783at2759"/>
<dbReference type="Pfam" id="PF02580">
    <property type="entry name" value="Tyr_Deacylase"/>
    <property type="match status" value="1"/>
</dbReference>
<accession>A0A1E7FXH1</accession>
<dbReference type="FunCoup" id="A0A1E7FXH1">
    <property type="interactions" value="141"/>
</dbReference>
<keyword evidence="5" id="KW-0694">RNA-binding</keyword>
<dbReference type="GO" id="GO:0000049">
    <property type="term" value="F:tRNA binding"/>
    <property type="evidence" value="ECO:0007669"/>
    <property type="project" value="UniProtKB-KW"/>
</dbReference>
<keyword evidence="5" id="KW-0963">Cytoplasm</keyword>
<proteinExistence type="inferred from homology"/>
<gene>
    <name evidence="6" type="ORF">FRACYDRAFT_232999</name>
</gene>
<evidence type="ECO:0000313" key="6">
    <source>
        <dbReference type="EMBL" id="OEU22835.1"/>
    </source>
</evidence>
<dbReference type="InterPro" id="IPR023509">
    <property type="entry name" value="DTD-like_sf"/>
</dbReference>
<dbReference type="GO" id="GO:0005737">
    <property type="term" value="C:cytoplasm"/>
    <property type="evidence" value="ECO:0007669"/>
    <property type="project" value="UniProtKB-SubCell"/>
</dbReference>
<dbReference type="KEGG" id="fcy:FRACYDRAFT_232999"/>
<dbReference type="EC" id="3.1.1.96" evidence="2 5"/>
<sequence length="168" mass="18482">MRIVVQRVKNASVTVDGSIVSSIGPGAMALVGIHENDTQKDLEYCCKKLLGCKLWPNPTGVDWRHGVKQRDLEILCVSQFTLYGKLTKKHQPDYKASMKAIPAKAMYENFLNLLKSNYEADKIKDGVFGAMMDVALVNDGPVTIVIDSDVPSSKEAATDLEEKLPLAE</sequence>
<dbReference type="GO" id="GO:0051500">
    <property type="term" value="F:D-tyrosyl-tRNA(Tyr) deacylase activity"/>
    <property type="evidence" value="ECO:0007669"/>
    <property type="project" value="TreeGrafter"/>
</dbReference>
<keyword evidence="5" id="KW-0820">tRNA-binding</keyword>
<comment type="catalytic activity">
    <reaction evidence="3">
        <text>glycyl-tRNA(Ala) + H2O = tRNA(Ala) + glycine + H(+)</text>
        <dbReference type="Rhea" id="RHEA:53744"/>
        <dbReference type="Rhea" id="RHEA-COMP:9657"/>
        <dbReference type="Rhea" id="RHEA-COMP:13640"/>
        <dbReference type="ChEBI" id="CHEBI:15377"/>
        <dbReference type="ChEBI" id="CHEBI:15378"/>
        <dbReference type="ChEBI" id="CHEBI:57305"/>
        <dbReference type="ChEBI" id="CHEBI:78442"/>
        <dbReference type="ChEBI" id="CHEBI:78522"/>
        <dbReference type="EC" id="3.1.1.96"/>
    </reaction>
</comment>
<keyword evidence="7" id="KW-1185">Reference proteome</keyword>
<dbReference type="SUPFAM" id="SSF69500">
    <property type="entry name" value="DTD-like"/>
    <property type="match status" value="1"/>
</dbReference>
<comment type="similarity">
    <text evidence="1 5">Belongs to the DTD family.</text>
</comment>